<dbReference type="Proteomes" id="UP000507954">
    <property type="component" value="Unassembled WGS sequence"/>
</dbReference>
<gene>
    <name evidence="8" type="ORF">EMEDMD4_910017</name>
</gene>
<proteinExistence type="inferred from homology"/>
<name>A0A508X7X7_9HYPH</name>
<reference evidence="8 9" key="1">
    <citation type="submission" date="2019-06" db="EMBL/GenBank/DDBJ databases">
        <authorList>
            <person name="Le Quere A."/>
            <person name="Colella S."/>
        </authorList>
    </citation>
    <scope>NUCLEOTIDE SEQUENCE [LARGE SCALE GENOMIC DNA]</scope>
    <source>
        <strain evidence="8">EmedicaeMD41</strain>
    </source>
</reference>
<evidence type="ECO:0000256" key="2">
    <source>
        <dbReference type="ARBA" id="ARBA00022691"/>
    </source>
</evidence>
<evidence type="ECO:0000256" key="3">
    <source>
        <dbReference type="ARBA" id="ARBA00022723"/>
    </source>
</evidence>
<keyword evidence="4" id="KW-0408">Iron</keyword>
<dbReference type="SUPFAM" id="SSF102114">
    <property type="entry name" value="Radical SAM enzymes"/>
    <property type="match status" value="1"/>
</dbReference>
<accession>A0A508X7X7</accession>
<dbReference type="Pfam" id="PF04055">
    <property type="entry name" value="Radical_SAM"/>
    <property type="match status" value="1"/>
</dbReference>
<dbReference type="NCBIfam" id="TIGR03978">
    <property type="entry name" value="rSAM_paired_1"/>
    <property type="match status" value="1"/>
</dbReference>
<sequence>MPVVPLKFRPHTDGLLIFADDAGGYFKSDDAFLHRYACGQLTSSDQSFLSTNGHAYDSVGDLTFSGFEHRFAERLYLPRELDYVILVPTLRCNLACGYCQVSRVNETTPGFDWDDVTLEAVIRFLDGLSAKKIKVEFQGGEPLLRLDVITKVRDFCRQRFEACEIVICTNLQEVSGPAWELLAEPDIFVSTSLDGNRISHQKQRTATDQKTDQFFANLEFAVSKLGPEKISALPTIDPHHAPSPQEVIKTYLDYDIRSIYLRPVNHQGFARKKFDARTSAAAWNAYHASFIEALIEYNWYSEVAIEEYYLVHCLRRVLRSGHNGHVDLRNPNIVGHSYVVIDYDGKIYPTDEARMVTRVGQFDLSMGDVFTGVSSETIDSLNAEALNNFHPDCGHCPYQAFCGVDLVDDISRYGRIDIPKHLTDFCQRHMSIFDRIFAMIYSDDPKVQKTLALWSGAPRFDPLLAKVHR</sequence>
<dbReference type="CDD" id="cd01335">
    <property type="entry name" value="Radical_SAM"/>
    <property type="match status" value="1"/>
</dbReference>
<dbReference type="InterPro" id="IPR013785">
    <property type="entry name" value="Aldolase_TIM"/>
</dbReference>
<dbReference type="SFLD" id="SFLDG01386">
    <property type="entry name" value="main_SPASM_domain-containing"/>
    <property type="match status" value="1"/>
</dbReference>
<dbReference type="Gene3D" id="3.20.20.70">
    <property type="entry name" value="Aldolase class I"/>
    <property type="match status" value="1"/>
</dbReference>
<dbReference type="InterPro" id="IPR024023">
    <property type="entry name" value="rSAM_paired_HxsB"/>
</dbReference>
<evidence type="ECO:0000256" key="4">
    <source>
        <dbReference type="ARBA" id="ARBA00023004"/>
    </source>
</evidence>
<dbReference type="GO" id="GO:0051536">
    <property type="term" value="F:iron-sulfur cluster binding"/>
    <property type="evidence" value="ECO:0007669"/>
    <property type="project" value="UniProtKB-KW"/>
</dbReference>
<keyword evidence="2" id="KW-0949">S-adenosyl-L-methionine</keyword>
<dbReference type="GO" id="GO:0046872">
    <property type="term" value="F:metal ion binding"/>
    <property type="evidence" value="ECO:0007669"/>
    <property type="project" value="UniProtKB-KW"/>
</dbReference>
<dbReference type="SFLD" id="SFLDG01384">
    <property type="entry name" value="thioether_bond_formation_requi"/>
    <property type="match status" value="1"/>
</dbReference>
<dbReference type="SFLD" id="SFLDS00029">
    <property type="entry name" value="Radical_SAM"/>
    <property type="match status" value="1"/>
</dbReference>
<dbReference type="PANTHER" id="PTHR43273">
    <property type="entry name" value="ANAEROBIC SULFATASE-MATURATING ENZYME HOMOLOG ASLB-RELATED"/>
    <property type="match status" value="1"/>
</dbReference>
<evidence type="ECO:0000256" key="6">
    <source>
        <dbReference type="ARBA" id="ARBA00023601"/>
    </source>
</evidence>
<evidence type="ECO:0000256" key="5">
    <source>
        <dbReference type="ARBA" id="ARBA00023014"/>
    </source>
</evidence>
<organism evidence="8 9">
    <name type="scientific">Sinorhizobium medicae</name>
    <dbReference type="NCBI Taxonomy" id="110321"/>
    <lineage>
        <taxon>Bacteria</taxon>
        <taxon>Pseudomonadati</taxon>
        <taxon>Pseudomonadota</taxon>
        <taxon>Alphaproteobacteria</taxon>
        <taxon>Hyphomicrobiales</taxon>
        <taxon>Rhizobiaceae</taxon>
        <taxon>Sinorhizobium/Ensifer group</taxon>
        <taxon>Sinorhizobium</taxon>
    </lineage>
</organism>
<protein>
    <submittedName>
        <fullName evidence="8">His-Xaa-Ser repeat-associated upstream radical SAM protein</fullName>
    </submittedName>
</protein>
<dbReference type="PANTHER" id="PTHR43273:SF3">
    <property type="entry name" value="ANAEROBIC SULFATASE-MATURATING ENZYME HOMOLOG ASLB-RELATED"/>
    <property type="match status" value="1"/>
</dbReference>
<dbReference type="EMBL" id="CABFNB010000163">
    <property type="protein sequence ID" value="VTZ65800.1"/>
    <property type="molecule type" value="Genomic_DNA"/>
</dbReference>
<dbReference type="RefSeq" id="WP_180162321.1">
    <property type="nucleotide sequence ID" value="NZ_CABFNB010000163.1"/>
</dbReference>
<evidence type="ECO:0000313" key="9">
    <source>
        <dbReference type="Proteomes" id="UP000507954"/>
    </source>
</evidence>
<keyword evidence="3" id="KW-0479">Metal-binding</keyword>
<comment type="cofactor">
    <cofactor evidence="1">
        <name>[4Fe-4S] cluster</name>
        <dbReference type="ChEBI" id="CHEBI:49883"/>
    </cofactor>
</comment>
<dbReference type="GO" id="GO:0016491">
    <property type="term" value="F:oxidoreductase activity"/>
    <property type="evidence" value="ECO:0007669"/>
    <property type="project" value="InterPro"/>
</dbReference>
<comment type="similarity">
    <text evidence="6">Belongs to the radical SAM superfamily. Anaerobic sulfatase-maturating enzyme family.</text>
</comment>
<evidence type="ECO:0000256" key="1">
    <source>
        <dbReference type="ARBA" id="ARBA00001966"/>
    </source>
</evidence>
<feature type="domain" description="Radical SAM core" evidence="7">
    <location>
        <begin position="87"/>
        <end position="221"/>
    </location>
</feature>
<dbReference type="InterPro" id="IPR007197">
    <property type="entry name" value="rSAM"/>
</dbReference>
<dbReference type="InterPro" id="IPR058240">
    <property type="entry name" value="rSAM_sf"/>
</dbReference>
<evidence type="ECO:0000313" key="8">
    <source>
        <dbReference type="EMBL" id="VTZ65800.1"/>
    </source>
</evidence>
<dbReference type="InterPro" id="IPR023867">
    <property type="entry name" value="Sulphatase_maturase_rSAM"/>
</dbReference>
<evidence type="ECO:0000259" key="7">
    <source>
        <dbReference type="Pfam" id="PF04055"/>
    </source>
</evidence>
<dbReference type="SFLD" id="SFLDG01067">
    <property type="entry name" value="SPASM/twitch_domain_containing"/>
    <property type="match status" value="1"/>
</dbReference>
<dbReference type="AlphaFoldDB" id="A0A508X7X7"/>
<keyword evidence="5" id="KW-0411">Iron-sulfur</keyword>